<gene>
    <name evidence="1" type="ORF">Mucpa_0673</name>
</gene>
<dbReference type="OrthoDB" id="798556at2"/>
<dbReference type="RefSeq" id="WP_008504446.1">
    <property type="nucleotide sequence ID" value="NZ_CM001403.1"/>
</dbReference>
<protein>
    <recommendedName>
        <fullName evidence="3">Lipoprotein</fullName>
    </recommendedName>
</protein>
<accession>H1Y6B0</accession>
<evidence type="ECO:0008006" key="3">
    <source>
        <dbReference type="Google" id="ProtNLM"/>
    </source>
</evidence>
<dbReference type="EMBL" id="CM001403">
    <property type="protein sequence ID" value="EHQ24858.1"/>
    <property type="molecule type" value="Genomic_DNA"/>
</dbReference>
<organism evidence="1 2">
    <name type="scientific">Mucilaginibacter paludis DSM 18603</name>
    <dbReference type="NCBI Taxonomy" id="714943"/>
    <lineage>
        <taxon>Bacteria</taxon>
        <taxon>Pseudomonadati</taxon>
        <taxon>Bacteroidota</taxon>
        <taxon>Sphingobacteriia</taxon>
        <taxon>Sphingobacteriales</taxon>
        <taxon>Sphingobacteriaceae</taxon>
        <taxon>Mucilaginibacter</taxon>
    </lineage>
</organism>
<keyword evidence="2" id="KW-1185">Reference proteome</keyword>
<dbReference type="PROSITE" id="PS51257">
    <property type="entry name" value="PROKAR_LIPOPROTEIN"/>
    <property type="match status" value="1"/>
</dbReference>
<dbReference type="AlphaFoldDB" id="H1Y6B0"/>
<dbReference type="Proteomes" id="UP000002774">
    <property type="component" value="Chromosome"/>
</dbReference>
<dbReference type="HOGENOM" id="CLU_1904835_0_0_10"/>
<dbReference type="eggNOG" id="ENOG5033KNH">
    <property type="taxonomic scope" value="Bacteria"/>
</dbReference>
<name>H1Y6B0_9SPHI</name>
<reference evidence="1" key="1">
    <citation type="submission" date="2011-09" db="EMBL/GenBank/DDBJ databases">
        <title>The permanent draft genome of Mucilaginibacter paludis DSM 18603.</title>
        <authorList>
            <consortium name="US DOE Joint Genome Institute (JGI-PGF)"/>
            <person name="Lucas S."/>
            <person name="Han J."/>
            <person name="Lapidus A."/>
            <person name="Bruce D."/>
            <person name="Goodwin L."/>
            <person name="Pitluck S."/>
            <person name="Peters L."/>
            <person name="Kyrpides N."/>
            <person name="Mavromatis K."/>
            <person name="Ivanova N."/>
            <person name="Mikhailova N."/>
            <person name="Held B."/>
            <person name="Detter J.C."/>
            <person name="Tapia R."/>
            <person name="Han C."/>
            <person name="Land M."/>
            <person name="Hauser L."/>
            <person name="Markowitz V."/>
            <person name="Cheng J.-F."/>
            <person name="Hugenholtz P."/>
            <person name="Woyke T."/>
            <person name="Wu D."/>
            <person name="Tindall B."/>
            <person name="Brambilla E."/>
            <person name="Klenk H.-P."/>
            <person name="Eisen J.A."/>
        </authorList>
    </citation>
    <scope>NUCLEOTIDE SEQUENCE [LARGE SCALE GENOMIC DNA]</scope>
    <source>
        <strain evidence="1">DSM 18603</strain>
    </source>
</reference>
<sequence>MKKINNYSLRICCSLLCLQAFTITSCEHHQKNETIKKKHTAIAKPAASNQEDQVVSLITNLDEVKRKTAEVKKDSKGKRSLVTYVDSPPTGKDPYYWVKVAEDNGGSLVAYYTFAVDGKTHRISYYDVITDSVISLEQWRKTVADNER</sequence>
<proteinExistence type="predicted"/>
<evidence type="ECO:0000313" key="1">
    <source>
        <dbReference type="EMBL" id="EHQ24858.1"/>
    </source>
</evidence>
<evidence type="ECO:0000313" key="2">
    <source>
        <dbReference type="Proteomes" id="UP000002774"/>
    </source>
</evidence>